<dbReference type="OrthoDB" id="6636047at2"/>
<dbReference type="GO" id="GO:0016829">
    <property type="term" value="F:lyase activity"/>
    <property type="evidence" value="ECO:0007669"/>
    <property type="project" value="InterPro"/>
</dbReference>
<sequence>MMDLMKKIRKLAMRRVLLVLLTAVLTLPLMDGALLSRTAYADEEDAFDALRAKWALTLTGGDSYSLSDPDIAERVTRISMLAKTYWERMDKSPARTYLWSDLTGSGGSGQITALYGRIFQLAQGYATYGSIYYQDEDLAADIAGALDWMNDHLYSAASAMNGNWYDYKIGAPLALNNTVTLLYDELSPLQIENYMAAVDHFTPTTFYDSETVARTDQYEYEAANMAWKSMVIGVRAILVKSEDKLLQARSALSVLYDYVTERDGFYADGSYVGHTANAYTGSYGVNDLSYTASLTNLLQGSPWEVDDPDRSNIYK</sequence>
<keyword evidence="3" id="KW-1185">Reference proteome</keyword>
<evidence type="ECO:0000313" key="3">
    <source>
        <dbReference type="Proteomes" id="UP000310636"/>
    </source>
</evidence>
<dbReference type="Pfam" id="PF08124">
    <property type="entry name" value="Lyase_8_N"/>
    <property type="match status" value="1"/>
</dbReference>
<feature type="domain" description="Polysaccharide lyase 8 N-terminal alpha-helical" evidence="1">
    <location>
        <begin position="54"/>
        <end position="315"/>
    </location>
</feature>
<reference evidence="2 3" key="1">
    <citation type="submission" date="2019-04" db="EMBL/GenBank/DDBJ databases">
        <title>Cohnella sp. nov. isolated from preserved vegetables.</title>
        <authorList>
            <person name="Lin S.-Y."/>
            <person name="Hung M.-H."/>
            <person name="Young C.-C."/>
        </authorList>
    </citation>
    <scope>NUCLEOTIDE SEQUENCE [LARGE SCALE GENOMIC DNA]</scope>
    <source>
        <strain evidence="2 3">CC-MHH1044</strain>
    </source>
</reference>
<dbReference type="InterPro" id="IPR012970">
    <property type="entry name" value="Lyase_8_alpha_N"/>
</dbReference>
<evidence type="ECO:0000259" key="1">
    <source>
        <dbReference type="Pfam" id="PF08124"/>
    </source>
</evidence>
<dbReference type="EMBL" id="SSOB01000041">
    <property type="protein sequence ID" value="THF74421.1"/>
    <property type="molecule type" value="Genomic_DNA"/>
</dbReference>
<dbReference type="PANTHER" id="PTHR38481">
    <property type="entry name" value="HYALURONATE LYASE"/>
    <property type="match status" value="1"/>
</dbReference>
<gene>
    <name evidence="2" type="ORF">E6C55_25605</name>
</gene>
<evidence type="ECO:0000313" key="2">
    <source>
        <dbReference type="EMBL" id="THF74421.1"/>
    </source>
</evidence>
<dbReference type="Gene3D" id="1.50.10.100">
    <property type="entry name" value="Chondroitin AC/alginate lyase"/>
    <property type="match status" value="1"/>
</dbReference>
<name>A0A4S4BIH5_9BACL</name>
<dbReference type="SUPFAM" id="SSF48230">
    <property type="entry name" value="Chondroitin AC/alginate lyase"/>
    <property type="match status" value="1"/>
</dbReference>
<dbReference type="InterPro" id="IPR038970">
    <property type="entry name" value="Lyase_8"/>
</dbReference>
<dbReference type="Proteomes" id="UP000310636">
    <property type="component" value="Unassembled WGS sequence"/>
</dbReference>
<accession>A0A4S4BIH5</accession>
<comment type="caution">
    <text evidence="2">The sequence shown here is derived from an EMBL/GenBank/DDBJ whole genome shotgun (WGS) entry which is preliminary data.</text>
</comment>
<dbReference type="InterPro" id="IPR008929">
    <property type="entry name" value="Chondroitin_lyas"/>
</dbReference>
<dbReference type="PANTHER" id="PTHR38481:SF1">
    <property type="entry name" value="HYALURONATE LYASE"/>
    <property type="match status" value="1"/>
</dbReference>
<proteinExistence type="predicted"/>
<protein>
    <recommendedName>
        <fullName evidence="1">Polysaccharide lyase 8 N-terminal alpha-helical domain-containing protein</fullName>
    </recommendedName>
</protein>
<organism evidence="2 3">
    <name type="scientific">Cohnella fermenti</name>
    <dbReference type="NCBI Taxonomy" id="2565925"/>
    <lineage>
        <taxon>Bacteria</taxon>
        <taxon>Bacillati</taxon>
        <taxon>Bacillota</taxon>
        <taxon>Bacilli</taxon>
        <taxon>Bacillales</taxon>
        <taxon>Paenibacillaceae</taxon>
        <taxon>Cohnella</taxon>
    </lineage>
</organism>
<dbReference type="AlphaFoldDB" id="A0A4S4BIH5"/>